<dbReference type="EMBL" id="NKCI01000144">
    <property type="protein sequence ID" value="RSL51787.1"/>
    <property type="molecule type" value="Genomic_DNA"/>
</dbReference>
<name>A0A428PFJ1_9HYPO</name>
<organism evidence="2 3">
    <name type="scientific">Fusarium duplospermum</name>
    <dbReference type="NCBI Taxonomy" id="1325734"/>
    <lineage>
        <taxon>Eukaryota</taxon>
        <taxon>Fungi</taxon>
        <taxon>Dikarya</taxon>
        <taxon>Ascomycota</taxon>
        <taxon>Pezizomycotina</taxon>
        <taxon>Sordariomycetes</taxon>
        <taxon>Hypocreomycetidae</taxon>
        <taxon>Hypocreales</taxon>
        <taxon>Nectriaceae</taxon>
        <taxon>Fusarium</taxon>
        <taxon>Fusarium solani species complex</taxon>
    </lineage>
</organism>
<evidence type="ECO:0000313" key="3">
    <source>
        <dbReference type="Proteomes" id="UP000288168"/>
    </source>
</evidence>
<dbReference type="OrthoDB" id="4802432at2759"/>
<dbReference type="STRING" id="1325734.A0A428PFJ1"/>
<accession>A0A428PFJ1</accession>
<dbReference type="AlphaFoldDB" id="A0A428PFJ1"/>
<dbReference type="InterPro" id="IPR046676">
    <property type="entry name" value="DUF6546"/>
</dbReference>
<evidence type="ECO:0000313" key="2">
    <source>
        <dbReference type="EMBL" id="RSL51787.1"/>
    </source>
</evidence>
<evidence type="ECO:0000259" key="1">
    <source>
        <dbReference type="Pfam" id="PF20183"/>
    </source>
</evidence>
<comment type="caution">
    <text evidence="2">The sequence shown here is derived from an EMBL/GenBank/DDBJ whole genome shotgun (WGS) entry which is preliminary data.</text>
</comment>
<keyword evidence="3" id="KW-1185">Reference proteome</keyword>
<sequence>MSSSITRRSRPFWNSLPPEIRLLILRCIDLNSGSKETVRASSLATVSQEWQSFFEGETFRRLALASPDLPAFSKVVRGKNAIRLSYIKNLHLCVRLAEYTKRIYDKPESATNIKGNNRIFTSAMTVLLNSLSSWEGTRGGLTLEINAHSPSDQIFHRSEGEVHDDYPIRFEEDLEDWPSFLEYLRDKRAARVTSVAVPRKVRRAAARRLRGTPLELLPQRQKRGTSTGTGSTNGLPRVPIVKGLVIRRSFFRGIAPKSIATLLRESFVALESFYLQRWIGQMVKNEVKWFDDLQTCLMPTLPPSVKRFSFDQSWRWDSCQYALTPNKFKGLTRLMATSCHRFIEFSPPLVFDCFIFLWQLAQGEKNEESKLQHLTLKTRYLRPRVRQDIMTDFLVIAARAAMKMPQIRILEIWNSGHGFGFLFRYTQDSHRATITWRVVESQFVLMPRVIGAWAKVASTRPLAIERIPFTEADGNGTSFNHTSIHRHLALRRLAFDPITEAQMTASMIL</sequence>
<gene>
    <name evidence="2" type="ORF">CEP54_011246</name>
</gene>
<reference evidence="2 3" key="1">
    <citation type="submission" date="2017-06" db="EMBL/GenBank/DDBJ databases">
        <title>Comparative genomic analysis of Ambrosia Fusariam Clade fungi.</title>
        <authorList>
            <person name="Stajich J.E."/>
            <person name="Carrillo J."/>
            <person name="Kijimoto T."/>
            <person name="Eskalen A."/>
            <person name="O'Donnell K."/>
            <person name="Kasson M."/>
        </authorList>
    </citation>
    <scope>NUCLEOTIDE SEQUENCE [LARGE SCALE GENOMIC DNA]</scope>
    <source>
        <strain evidence="2 3">NRRL62584</strain>
    </source>
</reference>
<protein>
    <recommendedName>
        <fullName evidence="1">DUF6546 domain-containing protein</fullName>
    </recommendedName>
</protein>
<proteinExistence type="predicted"/>
<dbReference type="Proteomes" id="UP000288168">
    <property type="component" value="Unassembled WGS sequence"/>
</dbReference>
<feature type="domain" description="DUF6546" evidence="1">
    <location>
        <begin position="321"/>
        <end position="492"/>
    </location>
</feature>
<dbReference type="Pfam" id="PF20183">
    <property type="entry name" value="DUF6546"/>
    <property type="match status" value="1"/>
</dbReference>